<dbReference type="RefSeq" id="WP_284302080.1">
    <property type="nucleotide sequence ID" value="NZ_BSVA01000001.1"/>
</dbReference>
<keyword evidence="2" id="KW-0472">Membrane</keyword>
<protein>
    <submittedName>
        <fullName evidence="3">Uncharacterized protein</fullName>
    </submittedName>
</protein>
<dbReference type="Proteomes" id="UP001157069">
    <property type="component" value="Unassembled WGS sequence"/>
</dbReference>
<evidence type="ECO:0000256" key="2">
    <source>
        <dbReference type="SAM" id="Phobius"/>
    </source>
</evidence>
<accession>A0ABQ6JVZ6</accession>
<proteinExistence type="predicted"/>
<comment type="caution">
    <text evidence="3">The sequence shown here is derived from an EMBL/GenBank/DDBJ whole genome shotgun (WGS) entry which is preliminary data.</text>
</comment>
<evidence type="ECO:0000313" key="3">
    <source>
        <dbReference type="EMBL" id="GMA92490.1"/>
    </source>
</evidence>
<feature type="transmembrane region" description="Helical" evidence="2">
    <location>
        <begin position="29"/>
        <end position="50"/>
    </location>
</feature>
<feature type="compositionally biased region" description="Basic and acidic residues" evidence="1">
    <location>
        <begin position="1"/>
        <end position="17"/>
    </location>
</feature>
<name>A0ABQ6JVZ6_9MICO</name>
<dbReference type="EMBL" id="BSVA01000001">
    <property type="protein sequence ID" value="GMA92490.1"/>
    <property type="molecule type" value="Genomic_DNA"/>
</dbReference>
<organism evidence="3 4">
    <name type="scientific">Homoserinibacter gongjuensis</name>
    <dbReference type="NCBI Taxonomy" id="1162968"/>
    <lineage>
        <taxon>Bacteria</taxon>
        <taxon>Bacillati</taxon>
        <taxon>Actinomycetota</taxon>
        <taxon>Actinomycetes</taxon>
        <taxon>Micrococcales</taxon>
        <taxon>Microbacteriaceae</taxon>
        <taxon>Homoserinibacter</taxon>
    </lineage>
</organism>
<keyword evidence="2" id="KW-1133">Transmembrane helix</keyword>
<sequence length="80" mass="8976">MREADARRSDTRGADTRRPKKKRRRGGRWGWIIAIVVVLGLVTAGGVYVWNTYGEKIQDILGIAPPSITRARATARRSRS</sequence>
<gene>
    <name evidence="3" type="ORF">GCM10025869_30190</name>
</gene>
<keyword evidence="2" id="KW-0812">Transmembrane</keyword>
<reference evidence="4" key="1">
    <citation type="journal article" date="2019" name="Int. J. Syst. Evol. Microbiol.">
        <title>The Global Catalogue of Microorganisms (GCM) 10K type strain sequencing project: providing services to taxonomists for standard genome sequencing and annotation.</title>
        <authorList>
            <consortium name="The Broad Institute Genomics Platform"/>
            <consortium name="The Broad Institute Genome Sequencing Center for Infectious Disease"/>
            <person name="Wu L."/>
            <person name="Ma J."/>
        </authorList>
    </citation>
    <scope>NUCLEOTIDE SEQUENCE [LARGE SCALE GENOMIC DNA]</scope>
    <source>
        <strain evidence="4">NBRC 108755</strain>
    </source>
</reference>
<evidence type="ECO:0000256" key="1">
    <source>
        <dbReference type="SAM" id="MobiDB-lite"/>
    </source>
</evidence>
<feature type="region of interest" description="Disordered" evidence="1">
    <location>
        <begin position="1"/>
        <end position="25"/>
    </location>
</feature>
<evidence type="ECO:0000313" key="4">
    <source>
        <dbReference type="Proteomes" id="UP001157069"/>
    </source>
</evidence>
<keyword evidence="4" id="KW-1185">Reference proteome</keyword>